<dbReference type="InterPro" id="IPR009000">
    <property type="entry name" value="Transl_B-barrel_sf"/>
</dbReference>
<dbReference type="HAMAP" id="MF_00014">
    <property type="entry name" value="Ribosome_mat_RimM"/>
    <property type="match status" value="1"/>
</dbReference>
<dbReference type="EMBL" id="CP107006">
    <property type="protein sequence ID" value="UYQ93355.1"/>
    <property type="molecule type" value="Genomic_DNA"/>
</dbReference>
<keyword evidence="1 5" id="KW-0963">Cytoplasm</keyword>
<protein>
    <recommendedName>
        <fullName evidence="5">Ribosome maturation factor RimM</fullName>
    </recommendedName>
</protein>
<dbReference type="Pfam" id="PF24986">
    <property type="entry name" value="PRC_RimM"/>
    <property type="match status" value="1"/>
</dbReference>
<dbReference type="Pfam" id="PF01782">
    <property type="entry name" value="RimM"/>
    <property type="match status" value="1"/>
</dbReference>
<comment type="subcellular location">
    <subcellularLocation>
        <location evidence="5">Cytoplasm</location>
    </subcellularLocation>
</comment>
<evidence type="ECO:0000256" key="4">
    <source>
        <dbReference type="ARBA" id="ARBA00023186"/>
    </source>
</evidence>
<keyword evidence="3 5" id="KW-0698">rRNA processing</keyword>
<evidence type="ECO:0000256" key="3">
    <source>
        <dbReference type="ARBA" id="ARBA00022552"/>
    </source>
</evidence>
<dbReference type="InterPro" id="IPR036976">
    <property type="entry name" value="RimM_N_sf"/>
</dbReference>
<keyword evidence="2 5" id="KW-0690">Ribosome biogenesis</keyword>
<dbReference type="SUPFAM" id="SSF50447">
    <property type="entry name" value="Translation proteins"/>
    <property type="match status" value="1"/>
</dbReference>
<dbReference type="Proteomes" id="UP001162741">
    <property type="component" value="Chromosome"/>
</dbReference>
<proteinExistence type="inferred from homology"/>
<evidence type="ECO:0000256" key="2">
    <source>
        <dbReference type="ARBA" id="ARBA00022517"/>
    </source>
</evidence>
<comment type="function">
    <text evidence="5">An accessory protein needed during the final step in the assembly of 30S ribosomal subunit, possibly for assembly of the head region. Essential for efficient processing of 16S rRNA. May be needed both before and after RbfA during the maturation of 16S rRNA. It has affinity for free ribosomal 30S subunits but not for 70S ribosomes.</text>
</comment>
<accession>A0ABY6J1F8</accession>
<evidence type="ECO:0000256" key="1">
    <source>
        <dbReference type="ARBA" id="ARBA00022490"/>
    </source>
</evidence>
<feature type="domain" description="Ribosome maturation factor RimM PRC barrel" evidence="7">
    <location>
        <begin position="103"/>
        <end position="167"/>
    </location>
</feature>
<dbReference type="PANTHER" id="PTHR33692">
    <property type="entry name" value="RIBOSOME MATURATION FACTOR RIMM"/>
    <property type="match status" value="1"/>
</dbReference>
<organism evidence="8 9">
    <name type="scientific">Chitinophaga horti</name>
    <dbReference type="NCBI Taxonomy" id="2920382"/>
    <lineage>
        <taxon>Bacteria</taxon>
        <taxon>Pseudomonadati</taxon>
        <taxon>Bacteroidota</taxon>
        <taxon>Chitinophagia</taxon>
        <taxon>Chitinophagales</taxon>
        <taxon>Chitinophagaceae</taxon>
        <taxon>Chitinophaga</taxon>
    </lineage>
</organism>
<evidence type="ECO:0000313" key="9">
    <source>
        <dbReference type="Proteomes" id="UP001162741"/>
    </source>
</evidence>
<dbReference type="InterPro" id="IPR056792">
    <property type="entry name" value="PRC_RimM"/>
</dbReference>
<dbReference type="NCBIfam" id="TIGR02273">
    <property type="entry name" value="16S_RimM"/>
    <property type="match status" value="1"/>
</dbReference>
<dbReference type="SUPFAM" id="SSF50346">
    <property type="entry name" value="PRC-barrel domain"/>
    <property type="match status" value="1"/>
</dbReference>
<evidence type="ECO:0000313" key="8">
    <source>
        <dbReference type="EMBL" id="UYQ93355.1"/>
    </source>
</evidence>
<dbReference type="InterPro" id="IPR002676">
    <property type="entry name" value="RimM_N"/>
</dbReference>
<dbReference type="PANTHER" id="PTHR33692:SF1">
    <property type="entry name" value="RIBOSOME MATURATION FACTOR RIMM"/>
    <property type="match status" value="1"/>
</dbReference>
<keyword evidence="4 5" id="KW-0143">Chaperone</keyword>
<sequence>MTNYFSIGKISAIFGLEGEVVVKHSLGKRTSLKGVEVLFLEERKDSFIPYFMERAKPKDHEHVYVKLEGVSTPEQARKLLQRGIYLAETDFKQQAASSAPLSLLGFQVQDKHEGSLGVVEEVIEMPMQVLIKVTLDGKEMLLPINDQTLQKVDKKQQTVHLDLPEGLLDIYK</sequence>
<comment type="similarity">
    <text evidence="5">Belongs to the RimM family.</text>
</comment>
<name>A0ABY6J1F8_9BACT</name>
<comment type="subunit">
    <text evidence="5">Binds ribosomal protein uS19.</text>
</comment>
<gene>
    <name evidence="5 8" type="primary">rimM</name>
    <name evidence="8" type="ORF">MKQ68_25055</name>
</gene>
<dbReference type="Gene3D" id="2.40.30.60">
    <property type="entry name" value="RimM"/>
    <property type="match status" value="1"/>
</dbReference>
<evidence type="ECO:0000259" key="6">
    <source>
        <dbReference type="Pfam" id="PF01782"/>
    </source>
</evidence>
<dbReference type="Gene3D" id="2.30.30.240">
    <property type="entry name" value="PRC-barrel domain"/>
    <property type="match status" value="1"/>
</dbReference>
<comment type="domain">
    <text evidence="5">The PRC barrel domain binds ribosomal protein uS19.</text>
</comment>
<evidence type="ECO:0000259" key="7">
    <source>
        <dbReference type="Pfam" id="PF24986"/>
    </source>
</evidence>
<dbReference type="InterPro" id="IPR011033">
    <property type="entry name" value="PRC_barrel-like_sf"/>
</dbReference>
<dbReference type="RefSeq" id="WP_244841171.1">
    <property type="nucleotide sequence ID" value="NZ_CP107006.1"/>
</dbReference>
<keyword evidence="9" id="KW-1185">Reference proteome</keyword>
<evidence type="ECO:0000256" key="5">
    <source>
        <dbReference type="HAMAP-Rule" id="MF_00014"/>
    </source>
</evidence>
<dbReference type="InterPro" id="IPR011961">
    <property type="entry name" value="RimM"/>
</dbReference>
<feature type="domain" description="RimM N-terminal" evidence="6">
    <location>
        <begin position="7"/>
        <end position="88"/>
    </location>
</feature>
<reference evidence="8" key="1">
    <citation type="submission" date="2022-10" db="EMBL/GenBank/DDBJ databases">
        <title>Chitinophaga sp. nov., isolated from soil.</title>
        <authorList>
            <person name="Jeon C.O."/>
        </authorList>
    </citation>
    <scope>NUCLEOTIDE SEQUENCE</scope>
    <source>
        <strain evidence="8">R8</strain>
    </source>
</reference>